<feature type="compositionally biased region" description="Polar residues" evidence="1">
    <location>
        <begin position="278"/>
        <end position="304"/>
    </location>
</feature>
<dbReference type="AlphaFoldDB" id="A0A6P8YG27"/>
<feature type="compositionally biased region" description="Basic and acidic residues" evidence="1">
    <location>
        <begin position="159"/>
        <end position="169"/>
    </location>
</feature>
<name>A0A6P8YG27_THRPL</name>
<sequence>MDAKEGRKMNGLDEEPGSSCDSGNASCSRMSNGHNDCSNQLSNGTSNASSSSTAYGGARPKTREFEENIPNGVLHQSPQTRTQNDSKVKKVQNEASTSGSFGISNNLSNDTIKVIRQIRDIECQAGPSQPYVEKSCDNGENDVSRLAAVCAASSRRAMAERARKAEPHSAKRLQSPVDSDNSSDTGNDDGLSGDECCIYTYKGDQNADISNGLLGLSLPQVNEHPPAHPVDNGNRNGGSSPEMDFLEMDFDPDPLGEQDSIEEDHVQVNLLIRPEVASPSQSVEEASNELSAPASSLDNASTSGGEDEEDDIEDEDEEDEDEEGAVAMMESSDSSNEEMPDAEPEPFLGINVGALTSTSTSADGMKNLFLPKVPSLVSKEILRGQHIAGSQLCPVDIDDSHKRSFVSAIKSWHTNNEPVIDKQKFNLYSALYHSIMANNLILDEEELGGASGSQGQGREDNNVEGAVGTSSEGCPRKRLHQQSGNELPELEKTMIWTEREACHKQVSQIAVSACGAAAVSNVLSALNIPFTLERVHDGVATRLRAEKACLPTYLFSRSAAGVAHNDLIRGLDLASDGAIYSRFFHMYPERSFSLSRWLAHWIKEGAVPIATLNIQKSVLQGATIPDSWHHQMVFGVSHRGIYLTNPLECVREEVLHPQLCSPSELLVRRQDIVSRWAPNTDLCRLATSSDIRWKQMNVLGQVVNILREANARAPQYLFRRNLTSHISIPASYCSGILLSVPKDSRAAMQLKSAPELPMKVF</sequence>
<feature type="region of interest" description="Disordered" evidence="1">
    <location>
        <begin position="277"/>
        <end position="349"/>
    </location>
</feature>
<feature type="compositionally biased region" description="Low complexity" evidence="1">
    <location>
        <begin position="178"/>
        <end position="190"/>
    </location>
</feature>
<feature type="compositionally biased region" description="Acidic residues" evidence="1">
    <location>
        <begin position="244"/>
        <end position="258"/>
    </location>
</feature>
<proteinExistence type="predicted"/>
<dbReference type="OrthoDB" id="10064600at2759"/>
<evidence type="ECO:0000256" key="1">
    <source>
        <dbReference type="SAM" id="MobiDB-lite"/>
    </source>
</evidence>
<dbReference type="Proteomes" id="UP000515158">
    <property type="component" value="Unplaced"/>
</dbReference>
<feature type="region of interest" description="Disordered" evidence="1">
    <location>
        <begin position="448"/>
        <end position="483"/>
    </location>
</feature>
<keyword evidence="2" id="KW-1185">Reference proteome</keyword>
<feature type="compositionally biased region" description="Acidic residues" evidence="1">
    <location>
        <begin position="335"/>
        <end position="344"/>
    </location>
</feature>
<feature type="compositionally biased region" description="Polar residues" evidence="1">
    <location>
        <begin position="74"/>
        <end position="83"/>
    </location>
</feature>
<feature type="compositionally biased region" description="Low complexity" evidence="1">
    <location>
        <begin position="42"/>
        <end position="58"/>
    </location>
</feature>
<gene>
    <name evidence="3" type="primary">LOC117642120</name>
</gene>
<reference evidence="3" key="1">
    <citation type="submission" date="2025-08" db="UniProtKB">
        <authorList>
            <consortium name="RefSeq"/>
        </authorList>
    </citation>
    <scope>IDENTIFICATION</scope>
    <source>
        <tissue evidence="3">Total insect</tissue>
    </source>
</reference>
<dbReference type="GeneID" id="117642120"/>
<dbReference type="KEGG" id="tpal:117642120"/>
<organism evidence="3">
    <name type="scientific">Thrips palmi</name>
    <name type="common">Melon thrips</name>
    <dbReference type="NCBI Taxonomy" id="161013"/>
    <lineage>
        <taxon>Eukaryota</taxon>
        <taxon>Metazoa</taxon>
        <taxon>Ecdysozoa</taxon>
        <taxon>Arthropoda</taxon>
        <taxon>Hexapoda</taxon>
        <taxon>Insecta</taxon>
        <taxon>Pterygota</taxon>
        <taxon>Neoptera</taxon>
        <taxon>Paraneoptera</taxon>
        <taxon>Thysanoptera</taxon>
        <taxon>Terebrantia</taxon>
        <taxon>Thripoidea</taxon>
        <taxon>Thripidae</taxon>
        <taxon>Thrips</taxon>
    </lineage>
</organism>
<feature type="compositionally biased region" description="Basic and acidic residues" evidence="1">
    <location>
        <begin position="1"/>
        <end position="11"/>
    </location>
</feature>
<protein>
    <submittedName>
        <fullName evidence="3">Uncharacterized protein LOC117642120 isoform X1</fullName>
    </submittedName>
</protein>
<feature type="compositionally biased region" description="Polar residues" evidence="1">
    <location>
        <begin position="19"/>
        <end position="41"/>
    </location>
</feature>
<evidence type="ECO:0000313" key="3">
    <source>
        <dbReference type="RefSeq" id="XP_034235855.1"/>
    </source>
</evidence>
<feature type="region of interest" description="Disordered" evidence="1">
    <location>
        <begin position="217"/>
        <end position="258"/>
    </location>
</feature>
<feature type="region of interest" description="Disordered" evidence="1">
    <location>
        <begin position="159"/>
        <end position="190"/>
    </location>
</feature>
<evidence type="ECO:0000313" key="2">
    <source>
        <dbReference type="Proteomes" id="UP000515158"/>
    </source>
</evidence>
<dbReference type="RefSeq" id="XP_034235855.1">
    <property type="nucleotide sequence ID" value="XM_034379964.1"/>
</dbReference>
<feature type="compositionally biased region" description="Polar residues" evidence="1">
    <location>
        <begin position="93"/>
        <end position="106"/>
    </location>
</feature>
<accession>A0A6P8YG27</accession>
<feature type="region of interest" description="Disordered" evidence="1">
    <location>
        <begin position="1"/>
        <end position="106"/>
    </location>
</feature>
<feature type="compositionally biased region" description="Acidic residues" evidence="1">
    <location>
        <begin position="305"/>
        <end position="324"/>
    </location>
</feature>
<dbReference type="InParanoid" id="A0A6P8YG27"/>